<dbReference type="AlphaFoldDB" id="E6QVT4"/>
<feature type="domain" description="ParB-related ThiF-related cassette protein E" evidence="2">
    <location>
        <begin position="2"/>
        <end position="100"/>
    </location>
</feature>
<dbReference type="NCBIfam" id="TIGR03741">
    <property type="entry name" value="PRTRC_E"/>
    <property type="match status" value="1"/>
</dbReference>
<evidence type="ECO:0000313" key="3">
    <source>
        <dbReference type="EMBL" id="CBI11357.1"/>
    </source>
</evidence>
<evidence type="ECO:0000256" key="1">
    <source>
        <dbReference type="SAM" id="MobiDB-lite"/>
    </source>
</evidence>
<proteinExistence type="predicted"/>
<protein>
    <recommendedName>
        <fullName evidence="2">ParB-related ThiF-related cassette protein E domain-containing protein</fullName>
    </recommendedName>
</protein>
<feature type="region of interest" description="Disordered" evidence="1">
    <location>
        <begin position="88"/>
        <end position="137"/>
    </location>
</feature>
<comment type="caution">
    <text evidence="3">The sequence shown here is derived from an EMBL/GenBank/DDBJ whole genome shotgun (WGS) entry which is preliminary data.</text>
</comment>
<name>E6QVT4_9ZZZZ</name>
<dbReference type="Pfam" id="PF19556">
    <property type="entry name" value="PRTRC_E"/>
    <property type="match status" value="1"/>
</dbReference>
<dbReference type="EMBL" id="CABR01000137">
    <property type="protein sequence ID" value="CBI11357.1"/>
    <property type="molecule type" value="Genomic_DNA"/>
</dbReference>
<sequence>MFKEIQQLMDDGVSFMTVTVANENGALRVNFIPKASEAGDLTAIPLSLIGAADELDAGFIEAIRSYRATRKSIADQVAQSNAEAEAVAKEAAEKARAKASAKPVKPAPNSAPGKTGTSPASKAKPEPKVAADIGALF</sequence>
<gene>
    <name evidence="3" type="ORF">CARN7_2180</name>
</gene>
<dbReference type="InterPro" id="IPR022273">
    <property type="entry name" value="PRTRC_protein-E"/>
</dbReference>
<organism evidence="3">
    <name type="scientific">mine drainage metagenome</name>
    <dbReference type="NCBI Taxonomy" id="410659"/>
    <lineage>
        <taxon>unclassified sequences</taxon>
        <taxon>metagenomes</taxon>
        <taxon>ecological metagenomes</taxon>
    </lineage>
</organism>
<accession>E6QVT4</accession>
<feature type="compositionally biased region" description="Low complexity" evidence="1">
    <location>
        <begin position="98"/>
        <end position="112"/>
    </location>
</feature>
<evidence type="ECO:0000259" key="2">
    <source>
        <dbReference type="Pfam" id="PF19556"/>
    </source>
</evidence>
<reference evidence="3" key="1">
    <citation type="submission" date="2009-10" db="EMBL/GenBank/DDBJ databases">
        <title>Diversity of trophic interactions inside an arsenic-rich microbial ecosystem.</title>
        <authorList>
            <person name="Bertin P.N."/>
            <person name="Heinrich-Salmeron A."/>
            <person name="Pelletier E."/>
            <person name="Goulhen-Chollet F."/>
            <person name="Arsene-Ploetze F."/>
            <person name="Gallien S."/>
            <person name="Calteau A."/>
            <person name="Vallenet D."/>
            <person name="Casiot C."/>
            <person name="Chane-Woon-Ming B."/>
            <person name="Giloteaux L."/>
            <person name="Barakat M."/>
            <person name="Bonnefoy V."/>
            <person name="Bruneel O."/>
            <person name="Chandler M."/>
            <person name="Cleiss J."/>
            <person name="Duran R."/>
            <person name="Elbaz-Poulichet F."/>
            <person name="Fonknechten N."/>
            <person name="Lauga B."/>
            <person name="Mornico D."/>
            <person name="Ortet P."/>
            <person name="Schaeffer C."/>
            <person name="Siguier P."/>
            <person name="Alexander Thil Smith A."/>
            <person name="Van Dorsselaer A."/>
            <person name="Weissenbach J."/>
            <person name="Medigue C."/>
            <person name="Le Paslier D."/>
        </authorList>
    </citation>
    <scope>NUCLEOTIDE SEQUENCE</scope>
</reference>